<evidence type="ECO:0000313" key="4">
    <source>
        <dbReference type="Proteomes" id="UP000023152"/>
    </source>
</evidence>
<evidence type="ECO:0000256" key="1">
    <source>
        <dbReference type="SAM" id="MobiDB-lite"/>
    </source>
</evidence>
<feature type="domain" description="Inositol polyphosphate-related phosphatase" evidence="2">
    <location>
        <begin position="16"/>
        <end position="419"/>
    </location>
</feature>
<dbReference type="Proteomes" id="UP000023152">
    <property type="component" value="Unassembled WGS sequence"/>
</dbReference>
<gene>
    <name evidence="3" type="ORF">RFI_05243</name>
</gene>
<dbReference type="PANTHER" id="PTHR11200:SF297">
    <property type="entry name" value="INOSITOL POLYPHOSPHATE-RELATED PHOSPHATASE DOMAIN-CONTAINING PROTEIN"/>
    <property type="match status" value="1"/>
</dbReference>
<dbReference type="AlphaFoldDB" id="X6P1E3"/>
<comment type="caution">
    <text evidence="3">The sequence shown here is derived from an EMBL/GenBank/DDBJ whole genome shotgun (WGS) entry which is preliminary data.</text>
</comment>
<dbReference type="InterPro" id="IPR000300">
    <property type="entry name" value="IPPc"/>
</dbReference>
<evidence type="ECO:0000259" key="2">
    <source>
        <dbReference type="SMART" id="SM00128"/>
    </source>
</evidence>
<dbReference type="OrthoDB" id="7862313at2759"/>
<dbReference type="GO" id="GO:0004439">
    <property type="term" value="F:phosphatidylinositol-4,5-bisphosphate 5-phosphatase activity"/>
    <property type="evidence" value="ECO:0007669"/>
    <property type="project" value="TreeGrafter"/>
</dbReference>
<dbReference type="SMART" id="SM00128">
    <property type="entry name" value="IPPc"/>
    <property type="match status" value="1"/>
</dbReference>
<protein>
    <recommendedName>
        <fullName evidence="2">Inositol polyphosphate-related phosphatase domain-containing protein</fullName>
    </recommendedName>
</protein>
<dbReference type="InterPro" id="IPR036691">
    <property type="entry name" value="Endo/exonu/phosph_ase_sf"/>
</dbReference>
<feature type="region of interest" description="Disordered" evidence="1">
    <location>
        <begin position="268"/>
        <end position="290"/>
    </location>
</feature>
<accession>X6P1E3</accession>
<dbReference type="GO" id="GO:0046856">
    <property type="term" value="P:phosphatidylinositol dephosphorylation"/>
    <property type="evidence" value="ECO:0007669"/>
    <property type="project" value="InterPro"/>
</dbReference>
<dbReference type="Pfam" id="PF22669">
    <property type="entry name" value="Exo_endo_phos2"/>
    <property type="match status" value="1"/>
</dbReference>
<dbReference type="SUPFAM" id="SSF56219">
    <property type="entry name" value="DNase I-like"/>
    <property type="match status" value="1"/>
</dbReference>
<name>X6P1E3_RETFI</name>
<evidence type="ECO:0000313" key="3">
    <source>
        <dbReference type="EMBL" id="ETO31874.1"/>
    </source>
</evidence>
<proteinExistence type="predicted"/>
<keyword evidence="4" id="KW-1185">Reference proteome</keyword>
<dbReference type="Gene3D" id="3.60.10.10">
    <property type="entry name" value="Endonuclease/exonuclease/phosphatase"/>
    <property type="match status" value="1"/>
</dbReference>
<dbReference type="InterPro" id="IPR046985">
    <property type="entry name" value="IP5"/>
</dbReference>
<dbReference type="PANTHER" id="PTHR11200">
    <property type="entry name" value="INOSITOL 5-PHOSPHATASE"/>
    <property type="match status" value="1"/>
</dbReference>
<sequence>MNKESNSDGQEEKRESKIRIWVCSWNMAAKSHFPMKMSEKGVKHVDTTRINELENIEKKKKEEISVCIYIYIKQIYVFGVQEGIDDGYFDLLSAYFKDKKIKRFKISPKKDRVEGRGDGSFLNSKYTGIAVYINKDKKDVIRLKRAGAVSAGMMEGSKGGAGIVLKQKREHYKVIVEKAGAQLGQPNFQLLEQFHHVVWFGDLNYRLKGMTGDEVTHYKKIQCLNEYYSILFFLQKIDTLKEEMGQGQAFASFREPIPRLDFYPTYKKRPDRDDDFDEDPLQVAANPEAENERKQKLANVYRIKFKVPFYKGGSVQDRLPSFTDRVLSNKQKIKNRRLHVVFLSIYTYVSVYVSKKKKKYHSLLTTDGQLRPENDIGILSTQSRVYKRTHNYGCVSQKLKGSDHSAVYCGFLLTCPVLRQRPQNELDEKFALFCFCIYLSLKYFVEQEGEDIKQHMNKITRTLLEIKNKKVGEVRKEQKSVTVSISRKHFEEYYEAIHLVQYVFEKKYTVNNDNPQQQQYDNQSRVTLNRNDQDQIRSKFPNV</sequence>
<reference evidence="3 4" key="1">
    <citation type="journal article" date="2013" name="Curr. Biol.">
        <title>The Genome of the Foraminiferan Reticulomyxa filosa.</title>
        <authorList>
            <person name="Glockner G."/>
            <person name="Hulsmann N."/>
            <person name="Schleicher M."/>
            <person name="Noegel A.A."/>
            <person name="Eichinger L."/>
            <person name="Gallinger C."/>
            <person name="Pawlowski J."/>
            <person name="Sierra R."/>
            <person name="Euteneuer U."/>
            <person name="Pillet L."/>
            <person name="Moustafa A."/>
            <person name="Platzer M."/>
            <person name="Groth M."/>
            <person name="Szafranski K."/>
            <person name="Schliwa M."/>
        </authorList>
    </citation>
    <scope>NUCLEOTIDE SEQUENCE [LARGE SCALE GENOMIC DNA]</scope>
</reference>
<organism evidence="3 4">
    <name type="scientific">Reticulomyxa filosa</name>
    <dbReference type="NCBI Taxonomy" id="46433"/>
    <lineage>
        <taxon>Eukaryota</taxon>
        <taxon>Sar</taxon>
        <taxon>Rhizaria</taxon>
        <taxon>Retaria</taxon>
        <taxon>Foraminifera</taxon>
        <taxon>Monothalamids</taxon>
        <taxon>Reticulomyxidae</taxon>
        <taxon>Reticulomyxa</taxon>
    </lineage>
</organism>
<dbReference type="EMBL" id="ASPP01004637">
    <property type="protein sequence ID" value="ETO31874.1"/>
    <property type="molecule type" value="Genomic_DNA"/>
</dbReference>